<feature type="region of interest" description="Disordered" evidence="1">
    <location>
        <begin position="87"/>
        <end position="181"/>
    </location>
</feature>
<dbReference type="AlphaFoldDB" id="A0A1W0WR20"/>
<comment type="caution">
    <text evidence="2">The sequence shown here is derived from an EMBL/GenBank/DDBJ whole genome shotgun (WGS) entry which is preliminary data.</text>
</comment>
<evidence type="ECO:0000313" key="3">
    <source>
        <dbReference type="Proteomes" id="UP000192578"/>
    </source>
</evidence>
<feature type="compositionally biased region" description="Basic residues" evidence="1">
    <location>
        <begin position="90"/>
        <end position="104"/>
    </location>
</feature>
<organism evidence="2 3">
    <name type="scientific">Hypsibius exemplaris</name>
    <name type="common">Freshwater tardigrade</name>
    <dbReference type="NCBI Taxonomy" id="2072580"/>
    <lineage>
        <taxon>Eukaryota</taxon>
        <taxon>Metazoa</taxon>
        <taxon>Ecdysozoa</taxon>
        <taxon>Tardigrada</taxon>
        <taxon>Eutardigrada</taxon>
        <taxon>Parachela</taxon>
        <taxon>Hypsibioidea</taxon>
        <taxon>Hypsibiidae</taxon>
        <taxon>Hypsibius</taxon>
    </lineage>
</organism>
<keyword evidence="3" id="KW-1185">Reference proteome</keyword>
<feature type="region of interest" description="Disordered" evidence="1">
    <location>
        <begin position="277"/>
        <end position="301"/>
    </location>
</feature>
<dbReference type="EMBL" id="MTYJ01000058">
    <property type="protein sequence ID" value="OQV17651.1"/>
    <property type="molecule type" value="Genomic_DNA"/>
</dbReference>
<evidence type="ECO:0000256" key="1">
    <source>
        <dbReference type="SAM" id="MobiDB-lite"/>
    </source>
</evidence>
<proteinExistence type="predicted"/>
<feature type="compositionally biased region" description="Polar residues" evidence="1">
    <location>
        <begin position="280"/>
        <end position="293"/>
    </location>
</feature>
<dbReference type="OrthoDB" id="10663474at2759"/>
<feature type="compositionally biased region" description="Acidic residues" evidence="1">
    <location>
        <begin position="126"/>
        <end position="147"/>
    </location>
</feature>
<sequence>MSENSLQTCSKCSDLRTSYDRLAKEHAHCTNRLANQQDVIGKMEAAVKLLNKMLHDDKKHRVFLQERLDTAEQALYLRTCLADLQQSPVRRNHNRHKSKSKRRQSNPDVTEPVSAVFIPATKVDDISSDNETTEEEEEDNTTIDTDDLSSAANAPPPPPRSKTQTHQTIPLGDAQRNTSLDGRLDVRKQVNNLSHHPVTAADPVDHLKRSRKDQLMMTLTELGHEAAGDQGKASDVKRVTVRQQIPKAVASAAPVHQNAVRVAKILKAAQTSGYKEWKRQQATARSSFSTFDGDSQRPPRLKRPVKVASDTANVHPQGTQSDFAVTDNDDVLATKRGFPIARPTKSMMLKNGFTKLKYENPEQQWVSRAGPARD</sequence>
<name>A0A1W0WR20_HYPEX</name>
<gene>
    <name evidence="2" type="ORF">BV898_08275</name>
</gene>
<reference evidence="3" key="1">
    <citation type="submission" date="2017-01" db="EMBL/GenBank/DDBJ databases">
        <title>Comparative genomics of anhydrobiosis in the tardigrade Hypsibius dujardini.</title>
        <authorList>
            <person name="Yoshida Y."/>
            <person name="Koutsovoulos G."/>
            <person name="Laetsch D."/>
            <person name="Stevens L."/>
            <person name="Kumar S."/>
            <person name="Horikawa D."/>
            <person name="Ishino K."/>
            <person name="Komine S."/>
            <person name="Tomita M."/>
            <person name="Blaxter M."/>
            <person name="Arakawa K."/>
        </authorList>
    </citation>
    <scope>NUCLEOTIDE SEQUENCE [LARGE SCALE GENOMIC DNA]</scope>
    <source>
        <strain evidence="3">Z151</strain>
    </source>
</reference>
<accession>A0A1W0WR20</accession>
<protein>
    <submittedName>
        <fullName evidence="2">Uncharacterized protein</fullName>
    </submittedName>
</protein>
<dbReference type="Proteomes" id="UP000192578">
    <property type="component" value="Unassembled WGS sequence"/>
</dbReference>
<evidence type="ECO:0000313" key="2">
    <source>
        <dbReference type="EMBL" id="OQV17651.1"/>
    </source>
</evidence>